<feature type="compositionally biased region" description="Pro residues" evidence="1">
    <location>
        <begin position="273"/>
        <end position="284"/>
    </location>
</feature>
<feature type="signal peptide" evidence="2">
    <location>
        <begin position="1"/>
        <end position="23"/>
    </location>
</feature>
<dbReference type="InterPro" id="IPR004843">
    <property type="entry name" value="Calcineurin-like_PHP"/>
</dbReference>
<organism evidence="4 5">
    <name type="scientific">Auricularia subglabra (strain TFB-10046 / SS5)</name>
    <name type="common">White-rot fungus</name>
    <name type="synonym">Auricularia delicata (strain TFB10046)</name>
    <dbReference type="NCBI Taxonomy" id="717982"/>
    <lineage>
        <taxon>Eukaryota</taxon>
        <taxon>Fungi</taxon>
        <taxon>Dikarya</taxon>
        <taxon>Basidiomycota</taxon>
        <taxon>Agaricomycotina</taxon>
        <taxon>Agaricomycetes</taxon>
        <taxon>Auriculariales</taxon>
        <taxon>Auriculariaceae</taxon>
        <taxon>Auricularia</taxon>
    </lineage>
</organism>
<dbReference type="Pfam" id="PF00149">
    <property type="entry name" value="Metallophos"/>
    <property type="match status" value="1"/>
</dbReference>
<dbReference type="PANTHER" id="PTHR46546:SF4">
    <property type="entry name" value="SHEWANELLA-LIKE PROTEIN PHOSPHATASE 1"/>
    <property type="match status" value="1"/>
</dbReference>
<evidence type="ECO:0000256" key="2">
    <source>
        <dbReference type="SAM" id="SignalP"/>
    </source>
</evidence>
<feature type="chain" id="PRO_5003735827" evidence="2">
    <location>
        <begin position="24"/>
        <end position="422"/>
    </location>
</feature>
<dbReference type="SUPFAM" id="SSF56300">
    <property type="entry name" value="Metallo-dependent phosphatases"/>
    <property type="match status" value="1"/>
</dbReference>
<dbReference type="PANTHER" id="PTHR46546">
    <property type="entry name" value="SHEWANELLA-LIKE PROTEIN PHOSPHATASE 1"/>
    <property type="match status" value="1"/>
</dbReference>
<dbReference type="InterPro" id="IPR029052">
    <property type="entry name" value="Metallo-depent_PP-like"/>
</dbReference>
<dbReference type="eggNOG" id="KOG0374">
    <property type="taxonomic scope" value="Eukaryota"/>
</dbReference>
<feature type="domain" description="Calcineurin-like phosphoesterase" evidence="3">
    <location>
        <begin position="79"/>
        <end position="169"/>
    </location>
</feature>
<dbReference type="EMBL" id="JH687817">
    <property type="protein sequence ID" value="EJD39102.1"/>
    <property type="molecule type" value="Genomic_DNA"/>
</dbReference>
<dbReference type="GO" id="GO:0016787">
    <property type="term" value="F:hydrolase activity"/>
    <property type="evidence" value="ECO:0007669"/>
    <property type="project" value="InterPro"/>
</dbReference>
<feature type="region of interest" description="Disordered" evidence="1">
    <location>
        <begin position="269"/>
        <end position="291"/>
    </location>
</feature>
<dbReference type="Gene3D" id="3.60.21.10">
    <property type="match status" value="1"/>
</dbReference>
<dbReference type="Proteomes" id="UP000006514">
    <property type="component" value="Unassembled WGS sequence"/>
</dbReference>
<gene>
    <name evidence="4" type="ORF">AURDEDRAFT_91717</name>
</gene>
<evidence type="ECO:0000313" key="4">
    <source>
        <dbReference type="EMBL" id="EJD39102.1"/>
    </source>
</evidence>
<evidence type="ECO:0000256" key="1">
    <source>
        <dbReference type="SAM" id="MobiDB-lite"/>
    </source>
</evidence>
<dbReference type="OrthoDB" id="5976022at2759"/>
<dbReference type="KEGG" id="adl:AURDEDRAFT_91717"/>
<protein>
    <submittedName>
        <fullName evidence="4">Metallo-dependent phosphatase</fullName>
    </submittedName>
</protein>
<keyword evidence="5" id="KW-1185">Reference proteome</keyword>
<evidence type="ECO:0000259" key="3">
    <source>
        <dbReference type="Pfam" id="PF00149"/>
    </source>
</evidence>
<sequence>MRTSVRLALLALLAAVAINYFEPLPDLLNRLWVRALPILAPANDALHNILHSDSQQQQQQVFSAPADASAKPRRAFRRRLVAVGDLHGDFPNAQKVLTMARVIDDKGAWSGETDVLVQTGDIVDRGPHTLPLYELIEMLRRQALEVGGQVVSTHGNHEWMNAIGDWRYVSQAEIQTFGGVAERQAMLAKGWVGRAWRDNYTVAARVPLHPSLGPVNTDYTPAAPAFSTSLSHAALAVVHGGLAPTYPDLAPFPSRINALGSSLLARLQDRKTQPPPHPPAPYPGLPFGTTPAEERLYGSDGPLWYRGWAHDSEADACAKVDGVLAKLGARRMVMGHTPDFEKIVSRCGAKVIIIDTGISRAYGGALSALEIVYTLTPSGDAWEEREVLHAVYESGPVLLGDDKRVIQGDFEAWANVPPVSSK</sequence>
<accession>J0LIP2</accession>
<dbReference type="InParanoid" id="J0LIP2"/>
<dbReference type="FunCoup" id="J0LIP2">
    <property type="interactions" value="11"/>
</dbReference>
<reference evidence="5" key="1">
    <citation type="journal article" date="2012" name="Science">
        <title>The Paleozoic origin of enzymatic lignin decomposition reconstructed from 31 fungal genomes.</title>
        <authorList>
            <person name="Floudas D."/>
            <person name="Binder M."/>
            <person name="Riley R."/>
            <person name="Barry K."/>
            <person name="Blanchette R.A."/>
            <person name="Henrissat B."/>
            <person name="Martinez A.T."/>
            <person name="Otillar R."/>
            <person name="Spatafora J.W."/>
            <person name="Yadav J.S."/>
            <person name="Aerts A."/>
            <person name="Benoit I."/>
            <person name="Boyd A."/>
            <person name="Carlson A."/>
            <person name="Copeland A."/>
            <person name="Coutinho P.M."/>
            <person name="de Vries R.P."/>
            <person name="Ferreira P."/>
            <person name="Findley K."/>
            <person name="Foster B."/>
            <person name="Gaskell J."/>
            <person name="Glotzer D."/>
            <person name="Gorecki P."/>
            <person name="Heitman J."/>
            <person name="Hesse C."/>
            <person name="Hori C."/>
            <person name="Igarashi K."/>
            <person name="Jurgens J.A."/>
            <person name="Kallen N."/>
            <person name="Kersten P."/>
            <person name="Kohler A."/>
            <person name="Kuees U."/>
            <person name="Kumar T.K.A."/>
            <person name="Kuo A."/>
            <person name="LaButti K."/>
            <person name="Larrondo L.F."/>
            <person name="Lindquist E."/>
            <person name="Ling A."/>
            <person name="Lombard V."/>
            <person name="Lucas S."/>
            <person name="Lundell T."/>
            <person name="Martin R."/>
            <person name="McLaughlin D.J."/>
            <person name="Morgenstern I."/>
            <person name="Morin E."/>
            <person name="Murat C."/>
            <person name="Nagy L.G."/>
            <person name="Nolan M."/>
            <person name="Ohm R.A."/>
            <person name="Patyshakuliyeva A."/>
            <person name="Rokas A."/>
            <person name="Ruiz-Duenas F.J."/>
            <person name="Sabat G."/>
            <person name="Salamov A."/>
            <person name="Samejima M."/>
            <person name="Schmutz J."/>
            <person name="Slot J.C."/>
            <person name="St John F."/>
            <person name="Stenlid J."/>
            <person name="Sun H."/>
            <person name="Sun S."/>
            <person name="Syed K."/>
            <person name="Tsang A."/>
            <person name="Wiebenga A."/>
            <person name="Young D."/>
            <person name="Pisabarro A."/>
            <person name="Eastwood D.C."/>
            <person name="Martin F."/>
            <person name="Cullen D."/>
            <person name="Grigoriev I.V."/>
            <person name="Hibbett D.S."/>
        </authorList>
    </citation>
    <scope>NUCLEOTIDE SEQUENCE [LARGE SCALE GENOMIC DNA]</scope>
    <source>
        <strain evidence="5">TFB10046</strain>
    </source>
</reference>
<dbReference type="AlphaFoldDB" id="J0LIP2"/>
<proteinExistence type="predicted"/>
<name>J0LIP2_AURST</name>
<dbReference type="OMA" id="SERGPMW"/>
<evidence type="ECO:0000313" key="5">
    <source>
        <dbReference type="Proteomes" id="UP000006514"/>
    </source>
</evidence>
<keyword evidence="2" id="KW-0732">Signal</keyword>